<accession>A0A8B2VLQ7</accession>
<dbReference type="RefSeq" id="WP_002518661.1">
    <property type="nucleotide sequence ID" value="NZ_CAJTHR010000002.1"/>
</dbReference>
<dbReference type="AlphaFoldDB" id="A0A8B2VLQ7"/>
<evidence type="ECO:0000313" key="1">
    <source>
        <dbReference type="EMBL" id="PGF35109.1"/>
    </source>
</evidence>
<evidence type="ECO:0000313" key="2">
    <source>
        <dbReference type="Proteomes" id="UP000226191"/>
    </source>
</evidence>
<name>A0A8B2VLQ7_CUTAC</name>
<comment type="caution">
    <text evidence="1">The sequence shown here is derived from an EMBL/GenBank/DDBJ whole genome shotgun (WGS) entry which is preliminary data.</text>
</comment>
<dbReference type="GeneID" id="92856186"/>
<organism evidence="1 2">
    <name type="scientific">Cutibacterium acnes</name>
    <name type="common">Propionibacterium acnes</name>
    <dbReference type="NCBI Taxonomy" id="1747"/>
    <lineage>
        <taxon>Bacteria</taxon>
        <taxon>Bacillati</taxon>
        <taxon>Actinomycetota</taxon>
        <taxon>Actinomycetes</taxon>
        <taxon>Propionibacteriales</taxon>
        <taxon>Propionibacteriaceae</taxon>
        <taxon>Cutibacterium</taxon>
    </lineage>
</organism>
<sequence length="148" mass="17251">MENEEIEAPYRIIGLSEIGPLVLGKWSQIYVGSKCIGRLGDLSFKPSKYDYIPDTQLKIQMIEPFLLSIQKPIYAIQSVKFVRIYSTETISYTCINDADDTSRITGSNYVDIFDYTNRTILNAWSWAFSHEPVEPKWWHHIVPKTWLR</sequence>
<dbReference type="EMBL" id="MVCE01000002">
    <property type="protein sequence ID" value="PGF35109.1"/>
    <property type="molecule type" value="Genomic_DNA"/>
</dbReference>
<proteinExistence type="predicted"/>
<protein>
    <submittedName>
        <fullName evidence="1">Uncharacterized protein</fullName>
    </submittedName>
</protein>
<gene>
    <name evidence="1" type="ORF">B1B09_05800</name>
</gene>
<dbReference type="Proteomes" id="UP000226191">
    <property type="component" value="Unassembled WGS sequence"/>
</dbReference>
<reference evidence="1 2" key="1">
    <citation type="submission" date="2017-02" db="EMBL/GenBank/DDBJ databases">
        <title>Prevalence of linear plasmids in Cutibacterium acnes isolates obtained from cancerous prostatic tissue.</title>
        <authorList>
            <person name="Davidsson S."/>
            <person name="Bruggemann H."/>
        </authorList>
    </citation>
    <scope>NUCLEOTIDE SEQUENCE [LARGE SCALE GENOMIC DNA]</scope>
    <source>
        <strain evidence="1 2">11-78</strain>
    </source>
</reference>